<feature type="domain" description="Spondin" evidence="13">
    <location>
        <begin position="457"/>
        <end position="651"/>
    </location>
</feature>
<evidence type="ECO:0000313" key="14">
    <source>
        <dbReference type="EMBL" id="KPJ20368.1"/>
    </source>
</evidence>
<keyword evidence="3" id="KW-0964">Secreted</keyword>
<keyword evidence="7" id="KW-0722">Serine protease inhibitor</keyword>
<evidence type="ECO:0000256" key="6">
    <source>
        <dbReference type="ARBA" id="ARBA00022889"/>
    </source>
</evidence>
<evidence type="ECO:0000256" key="10">
    <source>
        <dbReference type="SAM" id="MobiDB-lite"/>
    </source>
</evidence>
<dbReference type="PROSITE" id="PS00280">
    <property type="entry name" value="BPTI_KUNITZ_1"/>
    <property type="match status" value="1"/>
</dbReference>
<keyword evidence="15" id="KW-1185">Reference proteome</keyword>
<dbReference type="PROSITE" id="PS51019">
    <property type="entry name" value="REELIN"/>
    <property type="match status" value="1"/>
</dbReference>
<dbReference type="GO" id="GO:0004867">
    <property type="term" value="F:serine-type endopeptidase inhibitor activity"/>
    <property type="evidence" value="ECO:0007669"/>
    <property type="project" value="UniProtKB-KW"/>
</dbReference>
<evidence type="ECO:0000256" key="9">
    <source>
        <dbReference type="ARBA" id="ARBA00030964"/>
    </source>
</evidence>
<dbReference type="InterPro" id="IPR000884">
    <property type="entry name" value="TSP1_rpt"/>
</dbReference>
<dbReference type="PROSITE" id="PS50092">
    <property type="entry name" value="TSP1"/>
    <property type="match status" value="3"/>
</dbReference>
<evidence type="ECO:0000259" key="12">
    <source>
        <dbReference type="PROSITE" id="PS51019"/>
    </source>
</evidence>
<dbReference type="GO" id="GO:0007155">
    <property type="term" value="P:cell adhesion"/>
    <property type="evidence" value="ECO:0007669"/>
    <property type="project" value="UniProtKB-KW"/>
</dbReference>
<evidence type="ECO:0000256" key="8">
    <source>
        <dbReference type="ARBA" id="ARBA00023157"/>
    </source>
</evidence>
<evidence type="ECO:0000256" key="3">
    <source>
        <dbReference type="ARBA" id="ARBA00022530"/>
    </source>
</evidence>
<feature type="domain" description="Reelin" evidence="12">
    <location>
        <begin position="265"/>
        <end position="456"/>
    </location>
</feature>
<comment type="subcellular location">
    <subcellularLocation>
        <location evidence="1">Secreted</location>
        <location evidence="1">Extracellular space</location>
        <location evidence="1">Extracellular matrix</location>
    </subcellularLocation>
</comment>
<dbReference type="InParanoid" id="A0A194RR62"/>
<dbReference type="SUPFAM" id="SSF82895">
    <property type="entry name" value="TSP-1 type 1 repeat"/>
    <property type="match status" value="2"/>
</dbReference>
<dbReference type="EMBL" id="KQ459700">
    <property type="protein sequence ID" value="KPJ20368.1"/>
    <property type="molecule type" value="Genomic_DNA"/>
</dbReference>
<dbReference type="Gene3D" id="4.10.410.10">
    <property type="entry name" value="Pancreatic trypsin inhibitor Kunitz domain"/>
    <property type="match status" value="1"/>
</dbReference>
<dbReference type="FunFam" id="4.10.410.10:FF:000020">
    <property type="entry name" value="Collagen, type VI, alpha 3"/>
    <property type="match status" value="1"/>
</dbReference>
<keyword evidence="8" id="KW-1015">Disulfide bond</keyword>
<dbReference type="SUPFAM" id="SSF57362">
    <property type="entry name" value="BPTI-like"/>
    <property type="match status" value="1"/>
</dbReference>
<dbReference type="PROSITE" id="PS50279">
    <property type="entry name" value="BPTI_KUNITZ_2"/>
    <property type="match status" value="1"/>
</dbReference>
<dbReference type="FunCoup" id="A0A194RR62">
    <property type="interactions" value="41"/>
</dbReference>
<dbReference type="SMART" id="SM00131">
    <property type="entry name" value="KU"/>
    <property type="match status" value="1"/>
</dbReference>
<dbReference type="InterPro" id="IPR038678">
    <property type="entry name" value="Spondin_N_sf"/>
</dbReference>
<evidence type="ECO:0000256" key="2">
    <source>
        <dbReference type="ARBA" id="ARBA00019594"/>
    </source>
</evidence>
<gene>
    <name evidence="14" type="ORF">RR48_06107</name>
</gene>
<dbReference type="Proteomes" id="UP000053240">
    <property type="component" value="Unassembled WGS sequence"/>
</dbReference>
<sequence>MSVYLTRIAVTAIRNITNKSSTLSNVVEFSPAKLFLNNKNDVFHLSRQLIVRNFATDTIQPVVALENASLPLKKKTVHKKAVLEDLTKKEGHYLTFAYATANSYDLKALKEALVQQKLYEPGKLKAHEVGDVVIANPVYTIGTEPREIIFFKEGAVVFWNCTELEASNVLDFVKRYEIESYPKDVVEREREVMTYVYQPNVKKCHLQESCFILVPDRDNSLEKYSFRHTGTKCRTQGSPDTVGIARAAKAGGICVFRLIFSCSIRMMLLLVVGLLASARGTPAPPTATCDRAPPHAQPADRYYKLSIAGDPDLYLPGELYTVSLHGVDSGEGPTPFTAFTIWAEVYKQQNENDSKDVNDTVNTTNQSLGAFQAYDAQTKLYEDCKPAIGNATAHSKTEIQVIWTAPTTTVDGCIRLCARALLAKPKNGVEERPWSVLARKLCPAPAAAVSGNRQTPIVEPCCACDEAKYEVTFEGLWSRNTHPRDFPPEVARAHFGDVIGASHTAQYRVWQEGRAASAGLRRLADDGATTALEKELKEESDHIRTIIKARGISWQQVSSGGIPSTFAVFRVDAKHHLMSLAAKLAPSPDWIVGVSALELCNANCTWTRSATLPLYPYDAGTDSGLSYTARRQPTSPPAPVRALRPDWPRDPRSPFYNQAGEMRPFARLRLSRLRLYEKSCEPTEPIGEPIPEAGGGSCATQAWGQWGPCSTTCGPGRAARQRHYIWPARALTDGCRATLTEYRHCHGPRAHCRLVSEYEAEPAESHGPCAVSAWSEWSPCEGCGVRARTRHYVVPRARKRCHVGYRARTVLSQAIPCAAGPCNKPTGKFVNATNFDWFFVDNPSGECEVSGWGEWSPCSARCGRGRRVRSRLYEPASLNTTAEDPEVERLVQERLEQCQFTLTQQEALCDGDGDCHHDGKPQDICSLPVSVGPCRGYEERWFYDKARGSCEPFGFTGCGGNANNFRTRDMCQRHCQLTLNATVKAQAVNIETILTKKLKPTPSREDNEVMVNDSPALDSDDCVTGPWLGWSDCVGDCDYAIKLNYRLIVQTGSGMGRPCQKLIKSRTCRPGNCRRLFTFTNNTSF</sequence>
<dbReference type="Pfam" id="PF00090">
    <property type="entry name" value="TSP_1"/>
    <property type="match status" value="3"/>
</dbReference>
<dbReference type="SMART" id="SM00209">
    <property type="entry name" value="TSP1"/>
    <property type="match status" value="4"/>
</dbReference>
<dbReference type="NCBIfam" id="NF038123">
    <property type="entry name" value="NF038123_dom"/>
    <property type="match status" value="1"/>
</dbReference>
<feature type="region of interest" description="Disordered" evidence="10">
    <location>
        <begin position="629"/>
        <end position="655"/>
    </location>
</feature>
<dbReference type="AlphaFoldDB" id="A0A194RR62"/>
<keyword evidence="4" id="KW-0646">Protease inhibitor</keyword>
<dbReference type="InterPro" id="IPR020901">
    <property type="entry name" value="Prtase_inh_Kunz-CS"/>
</dbReference>
<accession>A0A194RR62</accession>
<evidence type="ECO:0000256" key="5">
    <source>
        <dbReference type="ARBA" id="ARBA00022737"/>
    </source>
</evidence>
<dbReference type="Pfam" id="PF02582">
    <property type="entry name" value="DUF155"/>
    <property type="match status" value="1"/>
</dbReference>
<proteinExistence type="predicted"/>
<evidence type="ECO:0000259" key="11">
    <source>
        <dbReference type="PROSITE" id="PS50279"/>
    </source>
</evidence>
<dbReference type="Gene3D" id="2.60.40.2130">
    <property type="entry name" value="F-spondin domain"/>
    <property type="match status" value="1"/>
</dbReference>
<dbReference type="Pfam" id="PF02014">
    <property type="entry name" value="Reeler"/>
    <property type="match status" value="1"/>
</dbReference>
<dbReference type="PRINTS" id="PR00759">
    <property type="entry name" value="BASICPTASE"/>
</dbReference>
<dbReference type="PANTHER" id="PTHR11311:SF16">
    <property type="entry name" value="SPONDIN-1"/>
    <property type="match status" value="1"/>
</dbReference>
<dbReference type="InterPro" id="IPR002861">
    <property type="entry name" value="Reeler_dom"/>
</dbReference>
<dbReference type="Gene3D" id="2.20.100.10">
    <property type="entry name" value="Thrombospondin type-1 (TSP1) repeat"/>
    <property type="match status" value="4"/>
</dbReference>
<dbReference type="CDD" id="cd00109">
    <property type="entry name" value="Kunitz-type"/>
    <property type="match status" value="1"/>
</dbReference>
<dbReference type="PANTHER" id="PTHR11311">
    <property type="entry name" value="SPONDIN"/>
    <property type="match status" value="1"/>
</dbReference>
<dbReference type="Pfam" id="PF00014">
    <property type="entry name" value="Kunitz_BPTI"/>
    <property type="match status" value="1"/>
</dbReference>
<organism evidence="14 15">
    <name type="scientific">Papilio machaon</name>
    <name type="common">Old World swallowtail butterfly</name>
    <dbReference type="NCBI Taxonomy" id="76193"/>
    <lineage>
        <taxon>Eukaryota</taxon>
        <taxon>Metazoa</taxon>
        <taxon>Ecdysozoa</taxon>
        <taxon>Arthropoda</taxon>
        <taxon>Hexapoda</taxon>
        <taxon>Insecta</taxon>
        <taxon>Pterygota</taxon>
        <taxon>Neoptera</taxon>
        <taxon>Endopterygota</taxon>
        <taxon>Lepidoptera</taxon>
        <taxon>Glossata</taxon>
        <taxon>Ditrysia</taxon>
        <taxon>Papilionoidea</taxon>
        <taxon>Papilionidae</taxon>
        <taxon>Papilioninae</taxon>
        <taxon>Papilio</taxon>
    </lineage>
</organism>
<name>A0A194RR62_PAPMA</name>
<feature type="compositionally biased region" description="Basic and acidic residues" evidence="10">
    <location>
        <begin position="643"/>
        <end position="652"/>
    </location>
</feature>
<evidence type="ECO:0000313" key="15">
    <source>
        <dbReference type="Proteomes" id="UP000053240"/>
    </source>
</evidence>
<dbReference type="GO" id="GO:0031012">
    <property type="term" value="C:extracellular matrix"/>
    <property type="evidence" value="ECO:0007669"/>
    <property type="project" value="TreeGrafter"/>
</dbReference>
<dbReference type="InterPro" id="IPR003734">
    <property type="entry name" value="DUF155"/>
</dbReference>
<keyword evidence="5" id="KW-0677">Repeat</keyword>
<evidence type="ECO:0000256" key="7">
    <source>
        <dbReference type="ARBA" id="ARBA00022900"/>
    </source>
</evidence>
<dbReference type="Gene3D" id="2.60.40.4060">
    <property type="entry name" value="Reeler domain"/>
    <property type="match status" value="1"/>
</dbReference>
<keyword evidence="6" id="KW-0130">Cell adhesion</keyword>
<evidence type="ECO:0000256" key="4">
    <source>
        <dbReference type="ARBA" id="ARBA00022690"/>
    </source>
</evidence>
<dbReference type="PROSITE" id="PS51020">
    <property type="entry name" value="SPONDIN"/>
    <property type="match status" value="1"/>
</dbReference>
<dbReference type="InterPro" id="IPR009465">
    <property type="entry name" value="Spondin_N"/>
</dbReference>
<feature type="domain" description="BPTI/Kunitz inhibitor" evidence="11">
    <location>
        <begin position="925"/>
        <end position="975"/>
    </location>
</feature>
<reference evidence="14 15" key="1">
    <citation type="journal article" date="2015" name="Nat. Commun.">
        <title>Outbred genome sequencing and CRISPR/Cas9 gene editing in butterflies.</title>
        <authorList>
            <person name="Li X."/>
            <person name="Fan D."/>
            <person name="Zhang W."/>
            <person name="Liu G."/>
            <person name="Zhang L."/>
            <person name="Zhao L."/>
            <person name="Fang X."/>
            <person name="Chen L."/>
            <person name="Dong Y."/>
            <person name="Chen Y."/>
            <person name="Ding Y."/>
            <person name="Zhao R."/>
            <person name="Feng M."/>
            <person name="Zhu Y."/>
            <person name="Feng Y."/>
            <person name="Jiang X."/>
            <person name="Zhu D."/>
            <person name="Xiang H."/>
            <person name="Feng X."/>
            <person name="Li S."/>
            <person name="Wang J."/>
            <person name="Zhang G."/>
            <person name="Kronforst M.R."/>
            <person name="Wang W."/>
        </authorList>
    </citation>
    <scope>NUCLEOTIDE SEQUENCE [LARGE SCALE GENOMIC DNA]</scope>
    <source>
        <strain evidence="14">Ya'a_city_454_Pm</strain>
        <tissue evidence="14">Whole body</tissue>
    </source>
</reference>
<keyword evidence="3" id="KW-0272">Extracellular matrix</keyword>
<dbReference type="InterPro" id="IPR051418">
    <property type="entry name" value="Spondin/Thrombospondin_T1"/>
</dbReference>
<dbReference type="Pfam" id="PF06468">
    <property type="entry name" value="Spond_N"/>
    <property type="match status" value="1"/>
</dbReference>
<evidence type="ECO:0000256" key="1">
    <source>
        <dbReference type="ARBA" id="ARBA00004498"/>
    </source>
</evidence>
<dbReference type="InterPro" id="IPR002223">
    <property type="entry name" value="Kunitz_BPTI"/>
</dbReference>
<dbReference type="InterPro" id="IPR042307">
    <property type="entry name" value="Reeler_sf"/>
</dbReference>
<dbReference type="InterPro" id="IPR036880">
    <property type="entry name" value="Kunitz_BPTI_sf"/>
</dbReference>
<protein>
    <recommendedName>
        <fullName evidence="2">Spondin-1</fullName>
    </recommendedName>
    <alternativeName>
        <fullName evidence="9">F-spondin</fullName>
    </alternativeName>
</protein>
<dbReference type="InterPro" id="IPR036383">
    <property type="entry name" value="TSP1_rpt_sf"/>
</dbReference>
<evidence type="ECO:0000259" key="13">
    <source>
        <dbReference type="PROSITE" id="PS51020"/>
    </source>
</evidence>
<dbReference type="FunFam" id="2.60.40.2130:FF:000002">
    <property type="entry name" value="Putative Spondin-1"/>
    <property type="match status" value="1"/>
</dbReference>